<keyword evidence="5" id="KW-1185">Reference proteome</keyword>
<proteinExistence type="predicted"/>
<feature type="domain" description="EF-hand" evidence="3">
    <location>
        <begin position="240"/>
        <end position="275"/>
    </location>
</feature>
<dbReference type="Pfam" id="PF13499">
    <property type="entry name" value="EF-hand_7"/>
    <property type="match status" value="1"/>
</dbReference>
<name>A0AAW2YSJ4_9EUKA</name>
<evidence type="ECO:0000313" key="5">
    <source>
        <dbReference type="Proteomes" id="UP001431209"/>
    </source>
</evidence>
<feature type="domain" description="EF-hand" evidence="3">
    <location>
        <begin position="72"/>
        <end position="107"/>
    </location>
</feature>
<evidence type="ECO:0000256" key="2">
    <source>
        <dbReference type="ARBA" id="ARBA00022837"/>
    </source>
</evidence>
<evidence type="ECO:0000256" key="1">
    <source>
        <dbReference type="ARBA" id="ARBA00022737"/>
    </source>
</evidence>
<dbReference type="PANTHER" id="PTHR23048:SF0">
    <property type="entry name" value="CALMODULIN LIKE 3"/>
    <property type="match status" value="1"/>
</dbReference>
<dbReference type="Proteomes" id="UP001431209">
    <property type="component" value="Unassembled WGS sequence"/>
</dbReference>
<dbReference type="GO" id="GO:0016460">
    <property type="term" value="C:myosin II complex"/>
    <property type="evidence" value="ECO:0007669"/>
    <property type="project" value="TreeGrafter"/>
</dbReference>
<dbReference type="FunFam" id="1.10.238.10:FF:000001">
    <property type="entry name" value="Calmodulin 1"/>
    <property type="match status" value="1"/>
</dbReference>
<dbReference type="InterPro" id="IPR002048">
    <property type="entry name" value="EF_hand_dom"/>
</dbReference>
<dbReference type="AlphaFoldDB" id="A0AAW2YSJ4"/>
<dbReference type="Gene3D" id="1.10.238.10">
    <property type="entry name" value="EF-hand"/>
    <property type="match status" value="3"/>
</dbReference>
<reference evidence="4 5" key="1">
    <citation type="submission" date="2024-03" db="EMBL/GenBank/DDBJ databases">
        <title>The Acrasis kona genome and developmental transcriptomes reveal deep origins of eukaryotic multicellular pathways.</title>
        <authorList>
            <person name="Sheikh S."/>
            <person name="Fu C.-J."/>
            <person name="Brown M.W."/>
            <person name="Baldauf S.L."/>
        </authorList>
    </citation>
    <scope>NUCLEOTIDE SEQUENCE [LARGE SCALE GENOMIC DNA]</scope>
    <source>
        <strain evidence="4 5">ATCC MYA-3509</strain>
    </source>
</reference>
<evidence type="ECO:0000259" key="3">
    <source>
        <dbReference type="PROSITE" id="PS50222"/>
    </source>
</evidence>
<protein>
    <submittedName>
        <fullName evidence="4">Calmodulin</fullName>
    </submittedName>
</protein>
<dbReference type="FunFam" id="1.10.238.10:FF:000178">
    <property type="entry name" value="Calmodulin-2 A"/>
    <property type="match status" value="1"/>
</dbReference>
<dbReference type="Pfam" id="PF13833">
    <property type="entry name" value="EF-hand_8"/>
    <property type="match status" value="2"/>
</dbReference>
<sequence>MSKKKIINPREVLKNEQVEEYKEAFNLFLSQMEVPVKQGNKKDQKHEKNKKQSGSITLEVLGSIMRSLMQDPSETELKEMVQEVDEDGNGEIDFDEFLTLMVSKNSQLQEVDEMKEAFKVFDRTNQGYITTEAFKDIFSHIGQPLTEEECRSIIIENDSTGSFENGAGEPRLFFDDFLKLMQQPGVDSVFVPTDIKANTTKQIIQTKLLSKQPTQMFDDEVGEILNVDETSAQARMKNNQEVDEMKEAFKIFDKKNQGYITVEGLREVFLEIGQRLTDDECRELINQNDCSGTSEKGESRLCFEDFLRMMNQPKSENSFVKPEAKTQMVQKMMRRRKWEEEAEYKEQERQKTIIKGSQL</sequence>
<dbReference type="EMBL" id="JAOPGA020000603">
    <property type="protein sequence ID" value="KAL0479828.1"/>
    <property type="molecule type" value="Genomic_DNA"/>
</dbReference>
<dbReference type="InterPro" id="IPR050230">
    <property type="entry name" value="CALM/Myosin/TropC-like"/>
</dbReference>
<dbReference type="InterPro" id="IPR018247">
    <property type="entry name" value="EF_Hand_1_Ca_BS"/>
</dbReference>
<comment type="caution">
    <text evidence="4">The sequence shown here is derived from an EMBL/GenBank/DDBJ whole genome shotgun (WGS) entry which is preliminary data.</text>
</comment>
<gene>
    <name evidence="4" type="ORF">AKO1_007433</name>
</gene>
<dbReference type="PROSITE" id="PS00018">
    <property type="entry name" value="EF_HAND_1"/>
    <property type="match status" value="1"/>
</dbReference>
<keyword evidence="2" id="KW-0106">Calcium</keyword>
<accession>A0AAW2YSJ4</accession>
<dbReference type="CDD" id="cd00051">
    <property type="entry name" value="EFh"/>
    <property type="match status" value="1"/>
</dbReference>
<keyword evidence="1" id="KW-0677">Repeat</keyword>
<dbReference type="InterPro" id="IPR011992">
    <property type="entry name" value="EF-hand-dom_pair"/>
</dbReference>
<dbReference type="PANTHER" id="PTHR23048">
    <property type="entry name" value="MYOSIN LIGHT CHAIN 1, 3"/>
    <property type="match status" value="1"/>
</dbReference>
<organism evidence="4 5">
    <name type="scientific">Acrasis kona</name>
    <dbReference type="NCBI Taxonomy" id="1008807"/>
    <lineage>
        <taxon>Eukaryota</taxon>
        <taxon>Discoba</taxon>
        <taxon>Heterolobosea</taxon>
        <taxon>Tetramitia</taxon>
        <taxon>Eutetramitia</taxon>
        <taxon>Acrasidae</taxon>
        <taxon>Acrasis</taxon>
    </lineage>
</organism>
<dbReference type="SUPFAM" id="SSF47473">
    <property type="entry name" value="EF-hand"/>
    <property type="match status" value="2"/>
</dbReference>
<feature type="domain" description="EF-hand" evidence="3">
    <location>
        <begin position="109"/>
        <end position="144"/>
    </location>
</feature>
<evidence type="ECO:0000313" key="4">
    <source>
        <dbReference type="EMBL" id="KAL0479828.1"/>
    </source>
</evidence>
<dbReference type="GO" id="GO:0005509">
    <property type="term" value="F:calcium ion binding"/>
    <property type="evidence" value="ECO:0007669"/>
    <property type="project" value="InterPro"/>
</dbReference>
<dbReference type="PROSITE" id="PS50222">
    <property type="entry name" value="EF_HAND_2"/>
    <property type="match status" value="3"/>
</dbReference>
<dbReference type="SMART" id="SM00054">
    <property type="entry name" value="EFh"/>
    <property type="match status" value="3"/>
</dbReference>